<organism evidence="1 2">
    <name type="scientific">Syntrophaceticus schinkii</name>
    <dbReference type="NCBI Taxonomy" id="499207"/>
    <lineage>
        <taxon>Bacteria</taxon>
        <taxon>Bacillati</taxon>
        <taxon>Bacillota</taxon>
        <taxon>Clostridia</taxon>
        <taxon>Thermoanaerobacterales</taxon>
        <taxon>Thermoanaerobacterales Family III. Incertae Sedis</taxon>
        <taxon>Syntrophaceticus</taxon>
    </lineage>
</organism>
<dbReference type="Pfam" id="PF04307">
    <property type="entry name" value="YdjM"/>
    <property type="match status" value="1"/>
</dbReference>
<evidence type="ECO:0000313" key="1">
    <source>
        <dbReference type="EMBL" id="CEO88470.1"/>
    </source>
</evidence>
<dbReference type="Proteomes" id="UP000046155">
    <property type="component" value="Unassembled WGS sequence"/>
</dbReference>
<dbReference type="RefSeq" id="WP_084710959.1">
    <property type="nucleotide sequence ID" value="NZ_CDRZ01000102.1"/>
</dbReference>
<proteinExistence type="predicted"/>
<dbReference type="InterPro" id="IPR007404">
    <property type="entry name" value="YdjM-like"/>
</dbReference>
<name>A0A0B7MEH9_9FIRM</name>
<dbReference type="EMBL" id="CDRZ01000102">
    <property type="protein sequence ID" value="CEO88470.1"/>
    <property type="molecule type" value="Genomic_DNA"/>
</dbReference>
<dbReference type="AlphaFoldDB" id="A0A0B7MEH9"/>
<sequence>MTGKTHAAAGAFIGAVIGQLTGSPLEGFFLGMFAGLLPDIDHPRSTLGRKRKSINLSQ</sequence>
<gene>
    <name evidence="1" type="ORF">SSCH_1900001</name>
</gene>
<keyword evidence="2" id="KW-1185">Reference proteome</keyword>
<accession>A0A0B7MEH9</accession>
<reference evidence="2" key="1">
    <citation type="submission" date="2015-01" db="EMBL/GenBank/DDBJ databases">
        <authorList>
            <person name="Manzoor Shahid"/>
            <person name="Zubair Saima"/>
        </authorList>
    </citation>
    <scope>NUCLEOTIDE SEQUENCE [LARGE SCALE GENOMIC DNA]</scope>
    <source>
        <strain evidence="2">Sp3</strain>
    </source>
</reference>
<dbReference type="OrthoDB" id="5459053at2"/>
<protein>
    <submittedName>
        <fullName evidence="1">Uncharacterized protein</fullName>
    </submittedName>
</protein>
<evidence type="ECO:0000313" key="2">
    <source>
        <dbReference type="Proteomes" id="UP000046155"/>
    </source>
</evidence>